<dbReference type="PANTHER" id="PTHR19855">
    <property type="entry name" value="WD40 REPEAT PROTEIN 12, 37"/>
    <property type="match status" value="1"/>
</dbReference>
<dbReference type="Proteomes" id="UP000023152">
    <property type="component" value="Unassembled WGS sequence"/>
</dbReference>
<dbReference type="SUPFAM" id="SSF50978">
    <property type="entry name" value="WD40 repeat-like"/>
    <property type="match status" value="1"/>
</dbReference>
<dbReference type="EMBL" id="ASPP01022354">
    <property type="protein sequence ID" value="ETO11548.1"/>
    <property type="molecule type" value="Genomic_DNA"/>
</dbReference>
<proteinExistence type="predicted"/>
<dbReference type="SMART" id="SM00320">
    <property type="entry name" value="WD40"/>
    <property type="match status" value="5"/>
</dbReference>
<dbReference type="OrthoDB" id="273067at2759"/>
<dbReference type="InterPro" id="IPR036322">
    <property type="entry name" value="WD40_repeat_dom_sf"/>
</dbReference>
<protein>
    <submittedName>
        <fullName evidence="4">WD-40 repeat protein</fullName>
    </submittedName>
</protein>
<dbReference type="Pfam" id="PF00400">
    <property type="entry name" value="WD40"/>
    <property type="match status" value="5"/>
</dbReference>
<dbReference type="PROSITE" id="PS50082">
    <property type="entry name" value="WD_REPEATS_2"/>
    <property type="match status" value="4"/>
</dbReference>
<comment type="caution">
    <text evidence="4">The sequence shown here is derived from an EMBL/GenBank/DDBJ whole genome shotgun (WGS) entry which is preliminary data.</text>
</comment>
<dbReference type="PROSITE" id="PS50294">
    <property type="entry name" value="WD_REPEATS_REGION"/>
    <property type="match status" value="2"/>
</dbReference>
<sequence>SKQEIKLIIYYWIRTLAVRDGWDCFLDIVVVNNVKFFFINIIMTTIIVNLIQVNDNFDSNCYRGINENEQILSLYGHSNWVYCVKFPLFYKHMGRNVICSASLDETIRFWDIEKKSQFDILHGYKNGVFCIEFSPLEANQYLFSGCGDNNIYLWDISLSNLVNIYRLHTRTVRCLDCEPLNVSNLGVIGGNGFSFCSGSYDNTIRVWDLNTCKPLLTINAHKNGITSVKYGSNKLETKGGSNLILSGSWDNNIHLHDVRYNKVVGSLYGHKCENIESGDYSNMICSGSYDNTIRFWDIRSC</sequence>
<dbReference type="Gene3D" id="2.130.10.10">
    <property type="entry name" value="YVTN repeat-like/Quinoprotein amine dehydrogenase"/>
    <property type="match status" value="2"/>
</dbReference>
<dbReference type="CDD" id="cd00200">
    <property type="entry name" value="WD40"/>
    <property type="match status" value="1"/>
</dbReference>
<dbReference type="InterPro" id="IPR015943">
    <property type="entry name" value="WD40/YVTN_repeat-like_dom_sf"/>
</dbReference>
<feature type="non-terminal residue" evidence="4">
    <location>
        <position position="301"/>
    </location>
</feature>
<reference evidence="4 5" key="1">
    <citation type="journal article" date="2013" name="Curr. Biol.">
        <title>The Genome of the Foraminiferan Reticulomyxa filosa.</title>
        <authorList>
            <person name="Glockner G."/>
            <person name="Hulsmann N."/>
            <person name="Schleicher M."/>
            <person name="Noegel A.A."/>
            <person name="Eichinger L."/>
            <person name="Gallinger C."/>
            <person name="Pawlowski J."/>
            <person name="Sierra R."/>
            <person name="Euteneuer U."/>
            <person name="Pillet L."/>
            <person name="Moustafa A."/>
            <person name="Platzer M."/>
            <person name="Groth M."/>
            <person name="Szafranski K."/>
            <person name="Schliwa M."/>
        </authorList>
    </citation>
    <scope>NUCLEOTIDE SEQUENCE [LARGE SCALE GENOMIC DNA]</scope>
</reference>
<evidence type="ECO:0000256" key="1">
    <source>
        <dbReference type="ARBA" id="ARBA00022574"/>
    </source>
</evidence>
<evidence type="ECO:0000256" key="3">
    <source>
        <dbReference type="PROSITE-ProRule" id="PRU00221"/>
    </source>
</evidence>
<dbReference type="InterPro" id="IPR019775">
    <property type="entry name" value="WD40_repeat_CS"/>
</dbReference>
<name>X6MC01_RETFI</name>
<dbReference type="AlphaFoldDB" id="X6MC01"/>
<keyword evidence="5" id="KW-1185">Reference proteome</keyword>
<gene>
    <name evidence="4" type="ORF">RFI_25828</name>
</gene>
<dbReference type="InterPro" id="IPR020472">
    <property type="entry name" value="WD40_PAC1"/>
</dbReference>
<dbReference type="InterPro" id="IPR001680">
    <property type="entry name" value="WD40_rpt"/>
</dbReference>
<keyword evidence="1 3" id="KW-0853">WD repeat</keyword>
<feature type="repeat" description="WD" evidence="3">
    <location>
        <begin position="197"/>
        <end position="217"/>
    </location>
</feature>
<feature type="repeat" description="WD" evidence="3">
    <location>
        <begin position="74"/>
        <end position="120"/>
    </location>
</feature>
<organism evidence="4 5">
    <name type="scientific">Reticulomyxa filosa</name>
    <dbReference type="NCBI Taxonomy" id="46433"/>
    <lineage>
        <taxon>Eukaryota</taxon>
        <taxon>Sar</taxon>
        <taxon>Rhizaria</taxon>
        <taxon>Retaria</taxon>
        <taxon>Foraminifera</taxon>
        <taxon>Monothalamids</taxon>
        <taxon>Reticulomyxidae</taxon>
        <taxon>Reticulomyxa</taxon>
    </lineage>
</organism>
<evidence type="ECO:0000256" key="2">
    <source>
        <dbReference type="ARBA" id="ARBA00022737"/>
    </source>
</evidence>
<dbReference type="PRINTS" id="PR00320">
    <property type="entry name" value="GPROTEINBRPT"/>
</dbReference>
<dbReference type="PROSITE" id="PS00678">
    <property type="entry name" value="WD_REPEATS_1"/>
    <property type="match status" value="3"/>
</dbReference>
<feature type="repeat" description="WD" evidence="3">
    <location>
        <begin position="121"/>
        <end position="164"/>
    </location>
</feature>
<accession>X6MC01</accession>
<feature type="non-terminal residue" evidence="4">
    <location>
        <position position="1"/>
    </location>
</feature>
<feature type="repeat" description="WD" evidence="3">
    <location>
        <begin position="281"/>
        <end position="301"/>
    </location>
</feature>
<dbReference type="PANTHER" id="PTHR19855:SF11">
    <property type="entry name" value="RIBOSOME BIOGENESIS PROTEIN WDR12"/>
    <property type="match status" value="1"/>
</dbReference>
<evidence type="ECO:0000313" key="4">
    <source>
        <dbReference type="EMBL" id="ETO11548.1"/>
    </source>
</evidence>
<evidence type="ECO:0000313" key="5">
    <source>
        <dbReference type="Proteomes" id="UP000023152"/>
    </source>
</evidence>
<keyword evidence="2" id="KW-0677">Repeat</keyword>